<gene>
    <name evidence="1" type="ORF">CEXT_366171</name>
</gene>
<organism evidence="1 2">
    <name type="scientific">Caerostris extrusa</name>
    <name type="common">Bark spider</name>
    <name type="synonym">Caerostris bankana</name>
    <dbReference type="NCBI Taxonomy" id="172846"/>
    <lineage>
        <taxon>Eukaryota</taxon>
        <taxon>Metazoa</taxon>
        <taxon>Ecdysozoa</taxon>
        <taxon>Arthropoda</taxon>
        <taxon>Chelicerata</taxon>
        <taxon>Arachnida</taxon>
        <taxon>Araneae</taxon>
        <taxon>Araneomorphae</taxon>
        <taxon>Entelegynae</taxon>
        <taxon>Araneoidea</taxon>
        <taxon>Araneidae</taxon>
        <taxon>Caerostris</taxon>
    </lineage>
</organism>
<evidence type="ECO:0000313" key="1">
    <source>
        <dbReference type="EMBL" id="GIX85117.1"/>
    </source>
</evidence>
<proteinExistence type="predicted"/>
<name>A0AAV4NJY1_CAEEX</name>
<reference evidence="1 2" key="1">
    <citation type="submission" date="2021-06" db="EMBL/GenBank/DDBJ databases">
        <title>Caerostris extrusa draft genome.</title>
        <authorList>
            <person name="Kono N."/>
            <person name="Arakawa K."/>
        </authorList>
    </citation>
    <scope>NUCLEOTIDE SEQUENCE [LARGE SCALE GENOMIC DNA]</scope>
</reference>
<comment type="caution">
    <text evidence="1">The sequence shown here is derived from an EMBL/GenBank/DDBJ whole genome shotgun (WGS) entry which is preliminary data.</text>
</comment>
<accession>A0AAV4NJY1</accession>
<sequence>MKKKDDLWPDEKRVVIVWRMKQSAKHLYNKAKSFLANISCEAAEEIYFLQIYLAQDGEICVAQSSLILILIFCGKMAAHLPVYANFYNQVP</sequence>
<keyword evidence="2" id="KW-1185">Reference proteome</keyword>
<dbReference type="AlphaFoldDB" id="A0AAV4NJY1"/>
<dbReference type="Proteomes" id="UP001054945">
    <property type="component" value="Unassembled WGS sequence"/>
</dbReference>
<evidence type="ECO:0000313" key="2">
    <source>
        <dbReference type="Proteomes" id="UP001054945"/>
    </source>
</evidence>
<dbReference type="EMBL" id="BPLR01021029">
    <property type="protein sequence ID" value="GIX85117.1"/>
    <property type="molecule type" value="Genomic_DNA"/>
</dbReference>
<protein>
    <submittedName>
        <fullName evidence="1">Uncharacterized protein</fullName>
    </submittedName>
</protein>